<protein>
    <submittedName>
        <fullName evidence="2">Alpha/beta fold hydrolase</fullName>
    </submittedName>
</protein>
<evidence type="ECO:0000313" key="3">
    <source>
        <dbReference type="Proteomes" id="UP000319941"/>
    </source>
</evidence>
<dbReference type="GO" id="GO:0016787">
    <property type="term" value="F:hydrolase activity"/>
    <property type="evidence" value="ECO:0007669"/>
    <property type="project" value="UniProtKB-KW"/>
</dbReference>
<reference evidence="2 3" key="1">
    <citation type="submission" date="2019-07" db="EMBL/GenBank/DDBJ databases">
        <title>Diversity of Bacteria from Kongsfjorden, Arctic.</title>
        <authorList>
            <person name="Yu Y."/>
        </authorList>
    </citation>
    <scope>NUCLEOTIDE SEQUENCE [LARGE SCALE GENOMIC DNA]</scope>
    <source>
        <strain evidence="2 3">SM1923</strain>
    </source>
</reference>
<keyword evidence="3" id="KW-1185">Reference proteome</keyword>
<organism evidence="2 3">
    <name type="scientific">Cobetia crustatorum</name>
    <dbReference type="NCBI Taxonomy" id="553385"/>
    <lineage>
        <taxon>Bacteria</taxon>
        <taxon>Pseudomonadati</taxon>
        <taxon>Pseudomonadota</taxon>
        <taxon>Gammaproteobacteria</taxon>
        <taxon>Oceanospirillales</taxon>
        <taxon>Halomonadaceae</taxon>
        <taxon>Cobetia</taxon>
    </lineage>
</organism>
<dbReference type="InterPro" id="IPR000073">
    <property type="entry name" value="AB_hydrolase_1"/>
</dbReference>
<dbReference type="InterPro" id="IPR029058">
    <property type="entry name" value="AB_hydrolase_fold"/>
</dbReference>
<dbReference type="Proteomes" id="UP000319941">
    <property type="component" value="Unassembled WGS sequence"/>
</dbReference>
<dbReference type="AlphaFoldDB" id="A0A558HXL1"/>
<keyword evidence="2" id="KW-0378">Hydrolase</keyword>
<comment type="caution">
    <text evidence="2">The sequence shown here is derived from an EMBL/GenBank/DDBJ whole genome shotgun (WGS) entry which is preliminary data.</text>
</comment>
<dbReference type="Gene3D" id="3.40.50.1820">
    <property type="entry name" value="alpha/beta hydrolase"/>
    <property type="match status" value="1"/>
</dbReference>
<dbReference type="Pfam" id="PF12697">
    <property type="entry name" value="Abhydrolase_6"/>
    <property type="match status" value="1"/>
</dbReference>
<evidence type="ECO:0000313" key="2">
    <source>
        <dbReference type="EMBL" id="TVU73839.1"/>
    </source>
</evidence>
<sequence>MAALTRLVLFNGWGVDARVWQPLITSLTCHLASHQTSSLHMQERRLEILTPDWPQPASEANTTHLSELGGAHSLWLGWSLGALRAEALANSLPAEKKPGARISLAMGPRFAQSISSCSQVEFPALPASTLTTFANAFTRSPEASWQHFLRWQASGEADARDCLKRLRALIGTRASCSPTVLSAGLNELATRVMTLSRPEEFWLGKHDPLLAPDLTAALREQGHHVTEFDGGHCLPVSRHETLAEALLKRMAPGGSRTCQSENF</sequence>
<feature type="domain" description="AB hydrolase-1" evidence="1">
    <location>
        <begin position="7"/>
        <end position="245"/>
    </location>
</feature>
<dbReference type="EMBL" id="VNFH01000001">
    <property type="protein sequence ID" value="TVU73839.1"/>
    <property type="molecule type" value="Genomic_DNA"/>
</dbReference>
<name>A0A558HXL1_9GAMM</name>
<dbReference type="RefSeq" id="WP_144726389.1">
    <property type="nucleotide sequence ID" value="NZ_CAWOWR010000001.1"/>
</dbReference>
<gene>
    <name evidence="2" type="ORF">FQP86_01870</name>
</gene>
<dbReference type="SUPFAM" id="SSF53474">
    <property type="entry name" value="alpha/beta-Hydrolases"/>
    <property type="match status" value="1"/>
</dbReference>
<evidence type="ECO:0000259" key="1">
    <source>
        <dbReference type="Pfam" id="PF12697"/>
    </source>
</evidence>
<accession>A0A558HXL1</accession>
<dbReference type="STRING" id="553385.GCA_000591415_00370"/>
<dbReference type="OrthoDB" id="9780744at2"/>
<proteinExistence type="predicted"/>